<evidence type="ECO:0000313" key="4">
    <source>
        <dbReference type="Proteomes" id="UP000694660"/>
    </source>
</evidence>
<dbReference type="RefSeq" id="WP_214362554.1">
    <property type="nucleotide sequence ID" value="NZ_JAEKFT010000018.1"/>
</dbReference>
<evidence type="ECO:0000313" key="3">
    <source>
        <dbReference type="EMBL" id="MBT0962606.1"/>
    </source>
</evidence>
<accession>A0A944HE54</accession>
<sequence length="200" mass="22628">MASLAIPTIEAVALRVLAALGVGVATGAADQAAREQARKRQEAAEKAKSAPISRTEAPTGERKKCAMCPPDCGTEFERTFPVRKDWVDYQARIGGMPNGPNFIMEWEFNGVKFDGFVSAECMLKEAKGGYDRFFDEWGEVFDWWRHNINEMMREMGRQSLAATPRPPVQLEWLWQEPVSYRYFSKILGPIAPDVPHHYFP</sequence>
<dbReference type="EMBL" id="JAEKFT010000018">
    <property type="protein sequence ID" value="MBT0962606.1"/>
    <property type="molecule type" value="Genomic_DNA"/>
</dbReference>
<protein>
    <recommendedName>
        <fullName evidence="2">Tox-REase-5 domain-containing protein</fullName>
    </recommendedName>
</protein>
<dbReference type="InterPro" id="IPR028904">
    <property type="entry name" value="Tox-REase-5_dom"/>
</dbReference>
<proteinExistence type="predicted"/>
<feature type="compositionally biased region" description="Basic and acidic residues" evidence="1">
    <location>
        <begin position="35"/>
        <end position="48"/>
    </location>
</feature>
<evidence type="ECO:0000256" key="1">
    <source>
        <dbReference type="SAM" id="MobiDB-lite"/>
    </source>
</evidence>
<feature type="region of interest" description="Disordered" evidence="1">
    <location>
        <begin position="35"/>
        <end position="64"/>
    </location>
</feature>
<gene>
    <name evidence="3" type="ORF">I8J34_15605</name>
</gene>
<name>A0A944HE54_DENI1</name>
<dbReference type="AlphaFoldDB" id="A0A944HE54"/>
<dbReference type="Pfam" id="PF15648">
    <property type="entry name" value="Tox-REase-5"/>
    <property type="match status" value="1"/>
</dbReference>
<comment type="caution">
    <text evidence="3">The sequence shown here is derived from an EMBL/GenBank/DDBJ whole genome shotgun (WGS) entry which is preliminary data.</text>
</comment>
<keyword evidence="4" id="KW-1185">Reference proteome</keyword>
<feature type="domain" description="Tox-REase-5" evidence="2">
    <location>
        <begin position="86"/>
        <end position="176"/>
    </location>
</feature>
<evidence type="ECO:0000259" key="2">
    <source>
        <dbReference type="Pfam" id="PF15648"/>
    </source>
</evidence>
<reference evidence="4" key="1">
    <citation type="journal article" date="2022" name="ISME J.">
        <title>Genetic and phylogenetic analysis of dissimilatory iodate-reducing bacteria identifies potential niches across the world's oceans.</title>
        <authorList>
            <person name="Reyes-Umana V."/>
            <person name="Henning Z."/>
            <person name="Lee K."/>
            <person name="Barnum T.P."/>
            <person name="Coates J.D."/>
        </authorList>
    </citation>
    <scope>NUCLEOTIDE SEQUENCE [LARGE SCALE GENOMIC DNA]</scope>
    <source>
        <strain evidence="4">IR12</strain>
    </source>
</reference>
<organism evidence="3 4">
    <name type="scientific">Denitromonas iodatirespirans</name>
    <dbReference type="NCBI Taxonomy" id="2795389"/>
    <lineage>
        <taxon>Bacteria</taxon>
        <taxon>Pseudomonadati</taxon>
        <taxon>Pseudomonadota</taxon>
        <taxon>Betaproteobacteria</taxon>
        <taxon>Rhodocyclales</taxon>
        <taxon>Zoogloeaceae</taxon>
        <taxon>Denitromonas</taxon>
    </lineage>
</organism>
<dbReference type="Proteomes" id="UP000694660">
    <property type="component" value="Unassembled WGS sequence"/>
</dbReference>